<dbReference type="EMBL" id="CCBP010000100">
    <property type="protein sequence ID" value="CDO71254.1"/>
    <property type="molecule type" value="Genomic_DNA"/>
</dbReference>
<feature type="compositionally biased region" description="Basic and acidic residues" evidence="1">
    <location>
        <begin position="372"/>
        <end position="390"/>
    </location>
</feature>
<organism evidence="2 3">
    <name type="scientific">Pycnoporus cinnabarinus</name>
    <name type="common">Cinnabar-red polypore</name>
    <name type="synonym">Trametes cinnabarina</name>
    <dbReference type="NCBI Taxonomy" id="5643"/>
    <lineage>
        <taxon>Eukaryota</taxon>
        <taxon>Fungi</taxon>
        <taxon>Dikarya</taxon>
        <taxon>Basidiomycota</taxon>
        <taxon>Agaricomycotina</taxon>
        <taxon>Agaricomycetes</taxon>
        <taxon>Polyporales</taxon>
        <taxon>Polyporaceae</taxon>
        <taxon>Trametes</taxon>
    </lineage>
</organism>
<evidence type="ECO:0000313" key="2">
    <source>
        <dbReference type="EMBL" id="CDO71254.1"/>
    </source>
</evidence>
<dbReference type="AlphaFoldDB" id="A0A060SG92"/>
<gene>
    <name evidence="2" type="ORF">BN946_scf184908.g11</name>
</gene>
<keyword evidence="3" id="KW-1185">Reference proteome</keyword>
<accession>A0A060SG92</accession>
<name>A0A060SG92_PYCCI</name>
<reference evidence="2" key="1">
    <citation type="submission" date="2014-01" db="EMBL/GenBank/DDBJ databases">
        <title>The genome of the white-rot fungus Pycnoporus cinnabarinus: a basidiomycete model with a versatile arsenal for lignocellulosic biomass breakdown.</title>
        <authorList>
            <person name="Levasseur A."/>
            <person name="Lomascolo A."/>
            <person name="Ruiz-Duenas F.J."/>
            <person name="Uzan E."/>
            <person name="Piumi F."/>
            <person name="Kues U."/>
            <person name="Ram A.F.J."/>
            <person name="Murat C."/>
            <person name="Haon M."/>
            <person name="Benoit I."/>
            <person name="Arfi Y."/>
            <person name="Chevret D."/>
            <person name="Drula E."/>
            <person name="Kwon M.J."/>
            <person name="Gouret P."/>
            <person name="Lesage-Meessen L."/>
            <person name="Lombard V."/>
            <person name="Mariette J."/>
            <person name="Noirot C."/>
            <person name="Park J."/>
            <person name="Patyshakuliyeva A."/>
            <person name="Wieneger R.A.B."/>
            <person name="Wosten H.A.B."/>
            <person name="Martin F."/>
            <person name="Coutinho P.M."/>
            <person name="de Vries R."/>
            <person name="Martinez A.T."/>
            <person name="Klopp C."/>
            <person name="Pontarotti P."/>
            <person name="Henrissat B."/>
            <person name="Record E."/>
        </authorList>
    </citation>
    <scope>NUCLEOTIDE SEQUENCE [LARGE SCALE GENOMIC DNA]</scope>
    <source>
        <strain evidence="2">BRFM137</strain>
    </source>
</reference>
<evidence type="ECO:0000256" key="1">
    <source>
        <dbReference type="SAM" id="MobiDB-lite"/>
    </source>
</evidence>
<sequence length="417" mass="45205">MSDNSTAKIPLPAFLKMLTNHNIPPSKAMTVAGKIYKTHNTPHQLSMLTDFSLESAGITEKELRKQVLAAVRKAGYKGKASAGSAAGSSRSATTAAASTSKAGSSKTDVSPPRLIAPLHNSYSRFGPSISARQGKPQRKRKRDEDLNELLPNRPRDEGDVYGSLEFNEILDEEVIKTKYAVVNRAPIMMAWAFIVAERLGFGREEALSIASVYTEMNAVTKGVSLGIYKGGSENGKEASRTGSQPYVELMGRRPLYQTASSQWHALSSGQPSPPTKAFSYITRALRQTAPYIVGALRLLAASYPPVELNKKGFSLYAEFRPAAEGWGQKGEVRCSSILALRKASGEENSADVAQDSVSADKLIKMEPQVAHLPEDDAPRAGEPAVKRLKMEPPEVDEYDAALDDDALFNDFDLSTIP</sequence>
<protein>
    <submittedName>
        <fullName evidence="2">Uncharacterized protein</fullName>
    </submittedName>
</protein>
<dbReference type="HOGENOM" id="CLU_046576_1_0_1"/>
<feature type="region of interest" description="Disordered" evidence="1">
    <location>
        <begin position="96"/>
        <end position="154"/>
    </location>
</feature>
<feature type="region of interest" description="Disordered" evidence="1">
    <location>
        <begin position="369"/>
        <end position="390"/>
    </location>
</feature>
<evidence type="ECO:0000313" key="3">
    <source>
        <dbReference type="Proteomes" id="UP000029665"/>
    </source>
</evidence>
<dbReference type="Proteomes" id="UP000029665">
    <property type="component" value="Unassembled WGS sequence"/>
</dbReference>
<feature type="compositionally biased region" description="Low complexity" evidence="1">
    <location>
        <begin position="96"/>
        <end position="107"/>
    </location>
</feature>
<dbReference type="OrthoDB" id="514070at2759"/>
<proteinExistence type="predicted"/>
<dbReference type="OMA" id="IMMAWAF"/>
<comment type="caution">
    <text evidence="2">The sequence shown here is derived from an EMBL/GenBank/DDBJ whole genome shotgun (WGS) entry which is preliminary data.</text>
</comment>